<protein>
    <recommendedName>
        <fullName evidence="4">DUF5666 domain-containing protein</fullName>
    </recommendedName>
</protein>
<keyword evidence="3" id="KW-1185">Reference proteome</keyword>
<name>A0A7X0JVL9_9GAMM</name>
<dbReference type="RefSeq" id="WP_166843191.1">
    <property type="nucleotide sequence ID" value="NZ_JAAONY010000002.1"/>
</dbReference>
<proteinExistence type="predicted"/>
<feature type="chain" id="PRO_5031094591" description="DUF5666 domain-containing protein" evidence="1">
    <location>
        <begin position="27"/>
        <end position="200"/>
    </location>
</feature>
<feature type="signal peptide" evidence="1">
    <location>
        <begin position="1"/>
        <end position="26"/>
    </location>
</feature>
<sequence>MNTLRSTFATAVLACAMILPATNASASSVAQKSISELASTSDMIFEGQVVGIRSETIGKKVFTYVTFEVADVVRGKYAQNTVELRYLGGTANGVTMRVGDMKLPSFGERGVYFVEKMAGNTVHPLRGWGQGHFIVKPGSAGDSMYNSLGQAITSISTGKTADTSSPLKINNHTAAGVSMDAGAKQVMDLNSFKDAIRGLK</sequence>
<dbReference type="InParanoid" id="A0A7X0JVL9"/>
<dbReference type="AlphaFoldDB" id="A0A7X0JVL9"/>
<evidence type="ECO:0008006" key="4">
    <source>
        <dbReference type="Google" id="ProtNLM"/>
    </source>
</evidence>
<organism evidence="2 3">
    <name type="scientific">Pseudoteredinibacter isoporae</name>
    <dbReference type="NCBI Taxonomy" id="570281"/>
    <lineage>
        <taxon>Bacteria</taxon>
        <taxon>Pseudomonadati</taxon>
        <taxon>Pseudomonadota</taxon>
        <taxon>Gammaproteobacteria</taxon>
        <taxon>Cellvibrionales</taxon>
        <taxon>Cellvibrionaceae</taxon>
        <taxon>Pseudoteredinibacter</taxon>
    </lineage>
</organism>
<dbReference type="EMBL" id="JACHHT010000002">
    <property type="protein sequence ID" value="MBB6522997.1"/>
    <property type="molecule type" value="Genomic_DNA"/>
</dbReference>
<comment type="caution">
    <text evidence="2">The sequence shown here is derived from an EMBL/GenBank/DDBJ whole genome shotgun (WGS) entry which is preliminary data.</text>
</comment>
<keyword evidence="1" id="KW-0732">Signal</keyword>
<accession>A0A7X0JVL9</accession>
<gene>
    <name evidence="2" type="ORF">HNR48_003282</name>
</gene>
<dbReference type="Proteomes" id="UP000528457">
    <property type="component" value="Unassembled WGS sequence"/>
</dbReference>
<reference evidence="2 3" key="1">
    <citation type="submission" date="2020-08" db="EMBL/GenBank/DDBJ databases">
        <title>Genomic Encyclopedia of Type Strains, Phase IV (KMG-IV): sequencing the most valuable type-strain genomes for metagenomic binning, comparative biology and taxonomic classification.</title>
        <authorList>
            <person name="Goeker M."/>
        </authorList>
    </citation>
    <scope>NUCLEOTIDE SEQUENCE [LARGE SCALE GENOMIC DNA]</scope>
    <source>
        <strain evidence="2 3">DSM 22368</strain>
    </source>
</reference>
<evidence type="ECO:0000313" key="3">
    <source>
        <dbReference type="Proteomes" id="UP000528457"/>
    </source>
</evidence>
<evidence type="ECO:0000256" key="1">
    <source>
        <dbReference type="SAM" id="SignalP"/>
    </source>
</evidence>
<evidence type="ECO:0000313" key="2">
    <source>
        <dbReference type="EMBL" id="MBB6522997.1"/>
    </source>
</evidence>